<comment type="caution">
    <text evidence="1">The sequence shown here is derived from an EMBL/GenBank/DDBJ whole genome shotgun (WGS) entry which is preliminary data.</text>
</comment>
<dbReference type="AlphaFoldDB" id="A0A8X6WVW1"/>
<keyword evidence="2" id="KW-1185">Reference proteome</keyword>
<reference evidence="1" key="1">
    <citation type="submission" date="2020-08" db="EMBL/GenBank/DDBJ databases">
        <title>Multicomponent nature underlies the extraordinary mechanical properties of spider dragline silk.</title>
        <authorList>
            <person name="Kono N."/>
            <person name="Nakamura H."/>
            <person name="Mori M."/>
            <person name="Yoshida Y."/>
            <person name="Ohtoshi R."/>
            <person name="Malay A.D."/>
            <person name="Moran D.A.P."/>
            <person name="Tomita M."/>
            <person name="Numata K."/>
            <person name="Arakawa K."/>
        </authorList>
    </citation>
    <scope>NUCLEOTIDE SEQUENCE</scope>
</reference>
<evidence type="ECO:0000313" key="2">
    <source>
        <dbReference type="Proteomes" id="UP000886998"/>
    </source>
</evidence>
<gene>
    <name evidence="1" type="ORF">TNIN_372501</name>
</gene>
<evidence type="ECO:0000313" key="1">
    <source>
        <dbReference type="EMBL" id="GFY42324.1"/>
    </source>
</evidence>
<organism evidence="1 2">
    <name type="scientific">Trichonephila inaurata madagascariensis</name>
    <dbReference type="NCBI Taxonomy" id="2747483"/>
    <lineage>
        <taxon>Eukaryota</taxon>
        <taxon>Metazoa</taxon>
        <taxon>Ecdysozoa</taxon>
        <taxon>Arthropoda</taxon>
        <taxon>Chelicerata</taxon>
        <taxon>Arachnida</taxon>
        <taxon>Araneae</taxon>
        <taxon>Araneomorphae</taxon>
        <taxon>Entelegynae</taxon>
        <taxon>Araneoidea</taxon>
        <taxon>Nephilidae</taxon>
        <taxon>Trichonephila</taxon>
        <taxon>Trichonephila inaurata</taxon>
    </lineage>
</organism>
<sequence length="118" mass="14298">MQDLLPMDSRTSERPRLRWMNSIDTDFKTIRVWNWQQGEHSGHFCHLDTTSPTYKIVYLWIAELVEHQDFAEWTPLVLISLQHHEKLLYREIKFLVKILKNLIIDGNYNNIFNIPYLR</sequence>
<dbReference type="Proteomes" id="UP000886998">
    <property type="component" value="Unassembled WGS sequence"/>
</dbReference>
<dbReference type="EMBL" id="BMAV01003000">
    <property type="protein sequence ID" value="GFY42324.1"/>
    <property type="molecule type" value="Genomic_DNA"/>
</dbReference>
<proteinExistence type="predicted"/>
<name>A0A8X6WVW1_9ARAC</name>
<accession>A0A8X6WVW1</accession>
<protein>
    <submittedName>
        <fullName evidence="1">Uncharacterized protein</fullName>
    </submittedName>
</protein>